<dbReference type="InterPro" id="IPR051468">
    <property type="entry name" value="Fungal_SecMetab_SDRs"/>
</dbReference>
<dbReference type="PANTHER" id="PTHR43544:SF35">
    <property type="entry name" value="C-FACTOR-RELATED"/>
    <property type="match status" value="1"/>
</dbReference>
<dbReference type="AlphaFoldDB" id="A0AAV5UGV8"/>
<dbReference type="GO" id="GO:0016491">
    <property type="term" value="F:oxidoreductase activity"/>
    <property type="evidence" value="ECO:0007669"/>
    <property type="project" value="TreeGrafter"/>
</dbReference>
<comment type="caution">
    <text evidence="2">The sequence shown here is derived from an EMBL/GenBank/DDBJ whole genome shotgun (WGS) entry which is preliminary data.</text>
</comment>
<keyword evidence="3" id="KW-1185">Reference proteome</keyword>
<organism evidence="2 3">
    <name type="scientific">Pristionchus entomophagus</name>
    <dbReference type="NCBI Taxonomy" id="358040"/>
    <lineage>
        <taxon>Eukaryota</taxon>
        <taxon>Metazoa</taxon>
        <taxon>Ecdysozoa</taxon>
        <taxon>Nematoda</taxon>
        <taxon>Chromadorea</taxon>
        <taxon>Rhabditida</taxon>
        <taxon>Rhabditina</taxon>
        <taxon>Diplogasteromorpha</taxon>
        <taxon>Diplogasteroidea</taxon>
        <taxon>Neodiplogasteridae</taxon>
        <taxon>Pristionchus</taxon>
    </lineage>
</organism>
<evidence type="ECO:0008006" key="4">
    <source>
        <dbReference type="Google" id="ProtNLM"/>
    </source>
</evidence>
<dbReference type="PANTHER" id="PTHR43544">
    <property type="entry name" value="SHORT-CHAIN DEHYDROGENASE/REDUCTASE"/>
    <property type="match status" value="1"/>
</dbReference>
<dbReference type="SUPFAM" id="SSF51735">
    <property type="entry name" value="NAD(P)-binding Rossmann-fold domains"/>
    <property type="match status" value="1"/>
</dbReference>
<evidence type="ECO:0000313" key="3">
    <source>
        <dbReference type="Proteomes" id="UP001432027"/>
    </source>
</evidence>
<dbReference type="PRINTS" id="PR00080">
    <property type="entry name" value="SDRFAMILY"/>
</dbReference>
<comment type="similarity">
    <text evidence="1">Belongs to the short-chain dehydrogenases/reductases (SDR) family.</text>
</comment>
<dbReference type="PRINTS" id="PR00081">
    <property type="entry name" value="GDHRDH"/>
</dbReference>
<dbReference type="Gene3D" id="3.40.50.720">
    <property type="entry name" value="NAD(P)-binding Rossmann-like Domain"/>
    <property type="match status" value="1"/>
</dbReference>
<evidence type="ECO:0000313" key="2">
    <source>
        <dbReference type="EMBL" id="GMT06172.1"/>
    </source>
</evidence>
<dbReference type="Pfam" id="PF00106">
    <property type="entry name" value="adh_short"/>
    <property type="match status" value="1"/>
</dbReference>
<protein>
    <recommendedName>
        <fullName evidence="4">Dehydrogenase</fullName>
    </recommendedName>
</protein>
<gene>
    <name evidence="2" type="ORF">PENTCL1PPCAC_28346</name>
</gene>
<dbReference type="InterPro" id="IPR036291">
    <property type="entry name" value="NAD(P)-bd_dom_sf"/>
</dbReference>
<proteinExistence type="inferred from homology"/>
<reference evidence="2" key="1">
    <citation type="submission" date="2023-10" db="EMBL/GenBank/DDBJ databases">
        <title>Genome assembly of Pristionchus species.</title>
        <authorList>
            <person name="Yoshida K."/>
            <person name="Sommer R.J."/>
        </authorList>
    </citation>
    <scope>NUCLEOTIDE SEQUENCE</scope>
    <source>
        <strain evidence="2">RS0144</strain>
    </source>
</reference>
<name>A0AAV5UGV8_9BILA</name>
<accession>A0AAV5UGV8</accession>
<feature type="non-terminal residue" evidence="2">
    <location>
        <position position="1"/>
    </location>
</feature>
<dbReference type="Proteomes" id="UP001432027">
    <property type="component" value="Unassembled WGS sequence"/>
</dbReference>
<evidence type="ECO:0000256" key="1">
    <source>
        <dbReference type="RuleBase" id="RU000363"/>
    </source>
</evidence>
<dbReference type="InterPro" id="IPR002347">
    <property type="entry name" value="SDR_fam"/>
</dbReference>
<dbReference type="GO" id="GO:0005737">
    <property type="term" value="C:cytoplasm"/>
    <property type="evidence" value="ECO:0007669"/>
    <property type="project" value="TreeGrafter"/>
</dbReference>
<sequence>ASEMKKSVFITGTNRGIGLGLVKEFLKNDNLSIIIAGTRSIEASEELLQVSNDTRLQIVEIDVEKEETVKAAFMKFQTESLLGDSGLDLLINNAGVCYPIDVNAPIDREAARGNFDVNVIGTLAVIQIFKPLLLKAAHSKGWAQVINLSSIMASMTHTFGPFGDRHFTGYAMSKAAVNMMTRCLSMDWAKERIGVTAISPGWVQTTMGGEGATISVEESASGFAKFAMELGEEHNGMYFNYDSTPIDW</sequence>
<dbReference type="EMBL" id="BTSX01000006">
    <property type="protein sequence ID" value="GMT06172.1"/>
    <property type="molecule type" value="Genomic_DNA"/>
</dbReference>